<dbReference type="KEGG" id="agy:ATC03_13385"/>
<evidence type="ECO:0000256" key="1">
    <source>
        <dbReference type="SAM" id="SignalP"/>
    </source>
</evidence>
<name>A0A191WH20_9MICO</name>
<reference evidence="2 3" key="1">
    <citation type="journal article" date="2016" name="Int. J. Syst. Evol. Microbiol.">
        <title>Agromyces aureus sp. nov., isolated from the rhizosphere of Salix caprea L. grown in a heavy-metal-contaminated soil.</title>
        <authorList>
            <person name="Corretto E."/>
            <person name="Antonielli L."/>
            <person name="Sessitsch A."/>
            <person name="Compant S."/>
            <person name="Gorfer M."/>
            <person name="Kuffner M."/>
            <person name="Brader G."/>
        </authorList>
    </citation>
    <scope>NUCLEOTIDE SEQUENCE [LARGE SCALE GENOMIC DNA]</scope>
    <source>
        <strain evidence="2 3">AR33</strain>
    </source>
</reference>
<evidence type="ECO:0000313" key="3">
    <source>
        <dbReference type="Proteomes" id="UP000078437"/>
    </source>
</evidence>
<keyword evidence="3" id="KW-1185">Reference proteome</keyword>
<dbReference type="STRING" id="453304.ATC03_13385"/>
<feature type="chain" id="PRO_5008249426" description="Hemagglutinin" evidence="1">
    <location>
        <begin position="27"/>
        <end position="300"/>
    </location>
</feature>
<protein>
    <recommendedName>
        <fullName evidence="4">Hemagglutinin</fullName>
    </recommendedName>
</protein>
<dbReference type="PROSITE" id="PS51257">
    <property type="entry name" value="PROKAR_LIPOPROTEIN"/>
    <property type="match status" value="1"/>
</dbReference>
<sequence length="300" mass="32397">MSSLGRIARLTAAVAAILLLASCAPADRAPLRVDRTLPEPPTTEFDPSLIVSDDAFYDSTALGERQIQAFLEGVSCRADVGIPCLAEYTETTTTQPAVGGAHCAEYRGGDDEPASRILAKVSVACGISPKTLLVLLQKEQSLLTRPTAAGYERATGYACPDTADCDQKYFGFFNQVYNAAWQFRQYTELPDRRYMIGETSIGYNPDAACGASTVDIRNQATANLYNYTPYQPNPATLADPAGGDVCGAYGNLNFWRLWHRWFGDPTAERFPAFFSPCTRLVGGHACALEPTLPAVAVTPT</sequence>
<keyword evidence="1" id="KW-0732">Signal</keyword>
<evidence type="ECO:0008006" key="4">
    <source>
        <dbReference type="Google" id="ProtNLM"/>
    </source>
</evidence>
<organism evidence="2 3">
    <name type="scientific">Agromyces aureus</name>
    <dbReference type="NCBI Taxonomy" id="453304"/>
    <lineage>
        <taxon>Bacteria</taxon>
        <taxon>Bacillati</taxon>
        <taxon>Actinomycetota</taxon>
        <taxon>Actinomycetes</taxon>
        <taxon>Micrococcales</taxon>
        <taxon>Microbacteriaceae</taxon>
        <taxon>Agromyces</taxon>
    </lineage>
</organism>
<evidence type="ECO:0000313" key="2">
    <source>
        <dbReference type="EMBL" id="ANJ27556.1"/>
    </source>
</evidence>
<feature type="signal peptide" evidence="1">
    <location>
        <begin position="1"/>
        <end position="26"/>
    </location>
</feature>
<dbReference type="Proteomes" id="UP000078437">
    <property type="component" value="Chromosome"/>
</dbReference>
<dbReference type="EMBL" id="CP013979">
    <property type="protein sequence ID" value="ANJ27556.1"/>
    <property type="molecule type" value="Genomic_DNA"/>
</dbReference>
<dbReference type="OrthoDB" id="9764271at2"/>
<accession>A0A191WH20</accession>
<dbReference type="AlphaFoldDB" id="A0A191WH20"/>
<dbReference type="RefSeq" id="WP_067878001.1">
    <property type="nucleotide sequence ID" value="NZ_CP013979.1"/>
</dbReference>
<reference evidence="3" key="2">
    <citation type="submission" date="2016-01" db="EMBL/GenBank/DDBJ databases">
        <title>Complete genome sequence of Agromyces aureus AR33T and comparison with related organisms.</title>
        <authorList>
            <person name="Corretto E."/>
            <person name="Antonielli L."/>
            <person name="Sessitsch A."/>
            <person name="Brader G."/>
        </authorList>
    </citation>
    <scope>NUCLEOTIDE SEQUENCE [LARGE SCALE GENOMIC DNA]</scope>
    <source>
        <strain evidence="3">AR33</strain>
    </source>
</reference>
<gene>
    <name evidence="2" type="ORF">ATC03_13385</name>
</gene>
<proteinExistence type="predicted"/>